<dbReference type="EMBL" id="JAUSRA010000001">
    <property type="protein sequence ID" value="MDP9799907.1"/>
    <property type="molecule type" value="Genomic_DNA"/>
</dbReference>
<protein>
    <submittedName>
        <fullName evidence="2">Uncharacterized protein</fullName>
    </submittedName>
</protein>
<dbReference type="Proteomes" id="UP001240984">
    <property type="component" value="Unassembled WGS sequence"/>
</dbReference>
<evidence type="ECO:0000313" key="2">
    <source>
        <dbReference type="EMBL" id="MDP9799907.1"/>
    </source>
</evidence>
<evidence type="ECO:0000256" key="1">
    <source>
        <dbReference type="SAM" id="MobiDB-lite"/>
    </source>
</evidence>
<feature type="region of interest" description="Disordered" evidence="1">
    <location>
        <begin position="1"/>
        <end position="20"/>
    </location>
</feature>
<dbReference type="RefSeq" id="WP_306839070.1">
    <property type="nucleotide sequence ID" value="NZ_JAUSRA010000001.1"/>
</dbReference>
<reference evidence="2 3" key="1">
    <citation type="submission" date="2023-07" db="EMBL/GenBank/DDBJ databases">
        <title>Sequencing the genomes of 1000 actinobacteria strains.</title>
        <authorList>
            <person name="Klenk H.-P."/>
        </authorList>
    </citation>
    <scope>NUCLEOTIDE SEQUENCE [LARGE SCALE GENOMIC DNA]</scope>
    <source>
        <strain evidence="2 3">DSM 44710</strain>
    </source>
</reference>
<keyword evidence="3" id="KW-1185">Reference proteome</keyword>
<proteinExistence type="predicted"/>
<accession>A0ABT9N876</accession>
<gene>
    <name evidence="2" type="ORF">J2S43_008419</name>
</gene>
<organism evidence="2 3">
    <name type="scientific">Catenuloplanes nepalensis</name>
    <dbReference type="NCBI Taxonomy" id="587533"/>
    <lineage>
        <taxon>Bacteria</taxon>
        <taxon>Bacillati</taxon>
        <taxon>Actinomycetota</taxon>
        <taxon>Actinomycetes</taxon>
        <taxon>Micromonosporales</taxon>
        <taxon>Micromonosporaceae</taxon>
        <taxon>Catenuloplanes</taxon>
    </lineage>
</organism>
<feature type="compositionally biased region" description="Basic and acidic residues" evidence="1">
    <location>
        <begin position="9"/>
        <end position="20"/>
    </location>
</feature>
<sequence length="144" mass="16248">MSTKIFRTPRADQQIRSRPKSDQKRIVAFMRDLEANGCAALSYRLTGADPLEKLCDKHLSGRLRAIVAFESQQAAWLLLVADHDDSDPEFNVYTELYRLVGHEPVPSEKRTKPPCCGTDGKAPILDRAAEDLALKAIEIRKTRR</sequence>
<comment type="caution">
    <text evidence="2">The sequence shown here is derived from an EMBL/GenBank/DDBJ whole genome shotgun (WGS) entry which is preliminary data.</text>
</comment>
<evidence type="ECO:0000313" key="3">
    <source>
        <dbReference type="Proteomes" id="UP001240984"/>
    </source>
</evidence>
<name>A0ABT9N876_9ACTN</name>